<evidence type="ECO:0000313" key="13">
    <source>
        <dbReference type="Proteomes" id="UP000430692"/>
    </source>
</evidence>
<dbReference type="Pfam" id="PF03734">
    <property type="entry name" value="YkuD"/>
    <property type="match status" value="1"/>
</dbReference>
<dbReference type="Proteomes" id="UP000430692">
    <property type="component" value="Unassembled WGS sequence"/>
</dbReference>
<evidence type="ECO:0000256" key="1">
    <source>
        <dbReference type="ARBA" id="ARBA00004752"/>
    </source>
</evidence>
<feature type="active site" description="Nucleophile" evidence="9">
    <location>
        <position position="130"/>
    </location>
</feature>
<dbReference type="AlphaFoldDB" id="A0A6I4VQ95"/>
<evidence type="ECO:0000256" key="6">
    <source>
        <dbReference type="ARBA" id="ARBA00022984"/>
    </source>
</evidence>
<dbReference type="EMBL" id="WUUL01000005">
    <property type="protein sequence ID" value="MXQ53817.1"/>
    <property type="molecule type" value="Genomic_DNA"/>
</dbReference>
<protein>
    <submittedName>
        <fullName evidence="12">SH3 domain-containing protein</fullName>
    </submittedName>
</protein>
<dbReference type="GO" id="GO:0008360">
    <property type="term" value="P:regulation of cell shape"/>
    <property type="evidence" value="ECO:0007669"/>
    <property type="project" value="UniProtKB-UniRule"/>
</dbReference>
<feature type="active site" description="Proton donor/acceptor" evidence="9">
    <location>
        <position position="114"/>
    </location>
</feature>
<keyword evidence="13" id="KW-1185">Reference proteome</keyword>
<evidence type="ECO:0000256" key="3">
    <source>
        <dbReference type="ARBA" id="ARBA00022679"/>
    </source>
</evidence>
<keyword evidence="3" id="KW-0808">Transferase</keyword>
<dbReference type="RefSeq" id="WP_160801177.1">
    <property type="nucleotide sequence ID" value="NZ_WUUL01000005.1"/>
</dbReference>
<dbReference type="InterPro" id="IPR050979">
    <property type="entry name" value="LD-transpeptidase"/>
</dbReference>
<keyword evidence="4" id="KW-0378">Hydrolase</keyword>
<dbReference type="GO" id="GO:0016740">
    <property type="term" value="F:transferase activity"/>
    <property type="evidence" value="ECO:0007669"/>
    <property type="project" value="UniProtKB-KW"/>
</dbReference>
<evidence type="ECO:0000259" key="11">
    <source>
        <dbReference type="PROSITE" id="PS52029"/>
    </source>
</evidence>
<dbReference type="GO" id="GO:0018104">
    <property type="term" value="P:peptidoglycan-protein cross-linking"/>
    <property type="evidence" value="ECO:0007669"/>
    <property type="project" value="TreeGrafter"/>
</dbReference>
<comment type="caution">
    <text evidence="12">The sequence shown here is derived from an EMBL/GenBank/DDBJ whole genome shotgun (WGS) entry which is preliminary data.</text>
</comment>
<dbReference type="Gene3D" id="2.30.30.40">
    <property type="entry name" value="SH3 Domains"/>
    <property type="match status" value="2"/>
</dbReference>
<evidence type="ECO:0000256" key="8">
    <source>
        <dbReference type="ARBA" id="ARBA00060592"/>
    </source>
</evidence>
<reference evidence="12 13" key="1">
    <citation type="submission" date="2019-12" db="EMBL/GenBank/DDBJ databases">
        <title>Whole-genome analyses of novel actinobacteria.</title>
        <authorList>
            <person name="Sahin N."/>
            <person name="Saygin H."/>
        </authorList>
    </citation>
    <scope>NUCLEOTIDE SEQUENCE [LARGE SCALE GENOMIC DNA]</scope>
    <source>
        <strain evidence="12 13">KC615</strain>
    </source>
</reference>
<comment type="similarity">
    <text evidence="2">Belongs to the YkuD family.</text>
</comment>
<keyword evidence="6 9" id="KW-0573">Peptidoglycan synthesis</keyword>
<evidence type="ECO:0000313" key="12">
    <source>
        <dbReference type="EMBL" id="MXQ53817.1"/>
    </source>
</evidence>
<keyword evidence="5 9" id="KW-0133">Cell shape</keyword>
<evidence type="ECO:0000256" key="2">
    <source>
        <dbReference type="ARBA" id="ARBA00005992"/>
    </source>
</evidence>
<evidence type="ECO:0000256" key="9">
    <source>
        <dbReference type="PROSITE-ProRule" id="PRU01373"/>
    </source>
</evidence>
<organism evidence="12 13">
    <name type="scientific">Shimazuella alba</name>
    <dbReference type="NCBI Taxonomy" id="2690964"/>
    <lineage>
        <taxon>Bacteria</taxon>
        <taxon>Bacillati</taxon>
        <taxon>Bacillota</taxon>
        <taxon>Bacilli</taxon>
        <taxon>Bacillales</taxon>
        <taxon>Thermoactinomycetaceae</taxon>
        <taxon>Shimazuella</taxon>
    </lineage>
</organism>
<dbReference type="PROSITE" id="PS52029">
    <property type="entry name" value="LD_TPASE"/>
    <property type="match status" value="1"/>
</dbReference>
<dbReference type="GO" id="GO:0071555">
    <property type="term" value="P:cell wall organization"/>
    <property type="evidence" value="ECO:0007669"/>
    <property type="project" value="UniProtKB-UniRule"/>
</dbReference>
<dbReference type="Pfam" id="PF08239">
    <property type="entry name" value="SH3_3"/>
    <property type="match status" value="2"/>
</dbReference>
<name>A0A6I4VQ95_9BACL</name>
<dbReference type="InterPro" id="IPR003646">
    <property type="entry name" value="SH3-like_bac-type"/>
</dbReference>
<dbReference type="UniPathway" id="UPA00219"/>
<dbReference type="GO" id="GO:0071972">
    <property type="term" value="F:peptidoglycan L,D-transpeptidase activity"/>
    <property type="evidence" value="ECO:0007669"/>
    <property type="project" value="TreeGrafter"/>
</dbReference>
<keyword evidence="7 9" id="KW-0961">Cell wall biogenesis/degradation</keyword>
<evidence type="ECO:0000256" key="4">
    <source>
        <dbReference type="ARBA" id="ARBA00022801"/>
    </source>
</evidence>
<dbReference type="SMART" id="SM00287">
    <property type="entry name" value="SH3b"/>
    <property type="match status" value="3"/>
</dbReference>
<dbReference type="InterPro" id="IPR038063">
    <property type="entry name" value="Transpep_catalytic_dom"/>
</dbReference>
<dbReference type="PANTHER" id="PTHR30582">
    <property type="entry name" value="L,D-TRANSPEPTIDASE"/>
    <property type="match status" value="1"/>
</dbReference>
<proteinExistence type="inferred from homology"/>
<sequence>MRKFRIIGILVAFAMVMSFIGLPKESFAAPVTKQIEVNKTTNYLYLYENGKVIKKYRVATGKTKELTPEGTFPLVVKIKNPSWKNVPPGPDNPLGPRWNGISVNGDNGRSYGIHGTNNPKSIGTYASNGCIRMLSNQVTELYDLIYEGVPVWIHTGTSNGIWRGDMSVGLKPSTGSVKTVKDTYAWTGPSTGSFKITAVAKNKALTRTGVSGNYTQVKLANGRLGFIYNGDLSTGLTFKSASGYAEVTVDKANVRQSPSLSSNVIEKAKKGSRYTLLADNGEWYQVKTANGKIAYLSHLVAKKWVVTVTASVANIRATASMKAPVVAKANRGTTITKLGMVGEFHKIRLADGTIAYIHKTVAK</sequence>
<dbReference type="FunFam" id="2.40.440.10:FF:000003">
    <property type="entry name" value="L,D-transpeptidase YciB"/>
    <property type="match status" value="1"/>
</dbReference>
<evidence type="ECO:0000259" key="10">
    <source>
        <dbReference type="PROSITE" id="PS51781"/>
    </source>
</evidence>
<feature type="domain" description="L,D-TPase catalytic" evidence="11">
    <location>
        <begin position="33"/>
        <end position="154"/>
    </location>
</feature>
<dbReference type="CDD" id="cd16913">
    <property type="entry name" value="YkuD_like"/>
    <property type="match status" value="1"/>
</dbReference>
<feature type="domain" description="SH3b" evidence="10">
    <location>
        <begin position="242"/>
        <end position="309"/>
    </location>
</feature>
<dbReference type="SUPFAM" id="SSF141523">
    <property type="entry name" value="L,D-transpeptidase catalytic domain-like"/>
    <property type="match status" value="1"/>
</dbReference>
<evidence type="ECO:0000256" key="7">
    <source>
        <dbReference type="ARBA" id="ARBA00023316"/>
    </source>
</evidence>
<comment type="pathway">
    <text evidence="8">Glycan biosynthesis.</text>
</comment>
<dbReference type="PANTHER" id="PTHR30582:SF4">
    <property type="entry name" value="L,D-TRANSPEPTIDASE YQJB-RELATED"/>
    <property type="match status" value="1"/>
</dbReference>
<dbReference type="InterPro" id="IPR005490">
    <property type="entry name" value="LD_TPept_cat_dom"/>
</dbReference>
<gene>
    <name evidence="12" type="ORF">GSM42_08785</name>
</gene>
<comment type="pathway">
    <text evidence="1 9">Cell wall biogenesis; peptidoglycan biosynthesis.</text>
</comment>
<dbReference type="Gene3D" id="2.40.440.10">
    <property type="entry name" value="L,D-transpeptidase catalytic domain-like"/>
    <property type="match status" value="1"/>
</dbReference>
<accession>A0A6I4VQ95</accession>
<dbReference type="GO" id="GO:0005576">
    <property type="term" value="C:extracellular region"/>
    <property type="evidence" value="ECO:0007669"/>
    <property type="project" value="TreeGrafter"/>
</dbReference>
<dbReference type="PROSITE" id="PS51781">
    <property type="entry name" value="SH3B"/>
    <property type="match status" value="1"/>
</dbReference>
<evidence type="ECO:0000256" key="5">
    <source>
        <dbReference type="ARBA" id="ARBA00022960"/>
    </source>
</evidence>